<protein>
    <recommendedName>
        <fullName evidence="6">Major facilitator superfamily (MFS) profile domain-containing protein</fullName>
    </recommendedName>
</protein>
<dbReference type="AlphaFoldDB" id="A0A072P342"/>
<dbReference type="PROSITE" id="PS50850">
    <property type="entry name" value="MFS"/>
    <property type="match status" value="1"/>
</dbReference>
<dbReference type="GO" id="GO:0005351">
    <property type="term" value="F:carbohydrate:proton symporter activity"/>
    <property type="evidence" value="ECO:0007669"/>
    <property type="project" value="TreeGrafter"/>
</dbReference>
<keyword evidence="5" id="KW-0472">Membrane</keyword>
<dbReference type="HOGENOM" id="CLU_1481995_0_0_1"/>
<dbReference type="RefSeq" id="XP_013256712.1">
    <property type="nucleotide sequence ID" value="XM_013401258.1"/>
</dbReference>
<evidence type="ECO:0000259" key="6">
    <source>
        <dbReference type="PROSITE" id="PS50850"/>
    </source>
</evidence>
<gene>
    <name evidence="7" type="ORF">A1O9_09917</name>
</gene>
<evidence type="ECO:0000256" key="1">
    <source>
        <dbReference type="ARBA" id="ARBA00004141"/>
    </source>
</evidence>
<evidence type="ECO:0000256" key="3">
    <source>
        <dbReference type="ARBA" id="ARBA00022692"/>
    </source>
</evidence>
<dbReference type="SUPFAM" id="SSF103473">
    <property type="entry name" value="MFS general substrate transporter"/>
    <property type="match status" value="1"/>
</dbReference>
<comment type="subcellular location">
    <subcellularLocation>
        <location evidence="1">Membrane</location>
        <topology evidence="1">Multi-pass membrane protein</topology>
    </subcellularLocation>
</comment>
<dbReference type="OrthoDB" id="6133115at2759"/>
<dbReference type="PANTHER" id="PTHR48022:SF29">
    <property type="entry name" value="SUGAR TRANSPORTER, PUTATIVE (AFU_ORTHOLOGUE AFUA_6G14500)-RELATED"/>
    <property type="match status" value="1"/>
</dbReference>
<sequence>MPKQEDVAVIAEQSEVNRLMALDTRPWYQKTNLCFLYICLVPAALGVEMTTGYDGSVLNGLQAVESWQNHFGHPKGALLGVTGASYNLGGLPVLPIVPWVIDRIGRKYSIALGSVILIIGTILQTCSINTWNLVGMFLASRPLLDTGIPFAVSGASQLLAELTYPREPLLCLGSLMHAGSPA</sequence>
<dbReference type="EMBL" id="AMGV01000011">
    <property type="protein sequence ID" value="KEF54122.1"/>
    <property type="molecule type" value="Genomic_DNA"/>
</dbReference>
<evidence type="ECO:0000313" key="7">
    <source>
        <dbReference type="EMBL" id="KEF54122.1"/>
    </source>
</evidence>
<evidence type="ECO:0000256" key="4">
    <source>
        <dbReference type="ARBA" id="ARBA00022989"/>
    </source>
</evidence>
<dbReference type="Pfam" id="PF00083">
    <property type="entry name" value="Sugar_tr"/>
    <property type="match status" value="1"/>
</dbReference>
<dbReference type="Proteomes" id="UP000027920">
    <property type="component" value="Unassembled WGS sequence"/>
</dbReference>
<evidence type="ECO:0000313" key="8">
    <source>
        <dbReference type="Proteomes" id="UP000027920"/>
    </source>
</evidence>
<dbReference type="InterPro" id="IPR036259">
    <property type="entry name" value="MFS_trans_sf"/>
</dbReference>
<feature type="domain" description="Major facilitator superfamily (MFS) profile" evidence="6">
    <location>
        <begin position="40"/>
        <end position="182"/>
    </location>
</feature>
<name>A0A072P342_9EURO</name>
<comment type="similarity">
    <text evidence="2">Belongs to the major facilitator superfamily. Sugar transporter (TC 2.A.1.1) family.</text>
</comment>
<dbReference type="InterPro" id="IPR050360">
    <property type="entry name" value="MFS_Sugar_Transporters"/>
</dbReference>
<accession>A0A072P342</accession>
<dbReference type="InterPro" id="IPR020846">
    <property type="entry name" value="MFS_dom"/>
</dbReference>
<comment type="caution">
    <text evidence="7">The sequence shown here is derived from an EMBL/GenBank/DDBJ whole genome shotgun (WGS) entry which is preliminary data.</text>
</comment>
<dbReference type="Gene3D" id="1.20.1250.20">
    <property type="entry name" value="MFS general substrate transporter like domains"/>
    <property type="match status" value="1"/>
</dbReference>
<dbReference type="VEuPathDB" id="FungiDB:A1O9_09917"/>
<keyword evidence="3" id="KW-0812">Transmembrane</keyword>
<dbReference type="PANTHER" id="PTHR48022">
    <property type="entry name" value="PLASTIDIC GLUCOSE TRANSPORTER 4"/>
    <property type="match status" value="1"/>
</dbReference>
<dbReference type="InterPro" id="IPR005828">
    <property type="entry name" value="MFS_sugar_transport-like"/>
</dbReference>
<evidence type="ECO:0000256" key="2">
    <source>
        <dbReference type="ARBA" id="ARBA00010992"/>
    </source>
</evidence>
<reference evidence="7 8" key="1">
    <citation type="submission" date="2013-03" db="EMBL/GenBank/DDBJ databases">
        <title>The Genome Sequence of Exophiala aquamarina CBS 119918.</title>
        <authorList>
            <consortium name="The Broad Institute Genomics Platform"/>
            <person name="Cuomo C."/>
            <person name="de Hoog S."/>
            <person name="Gorbushina A."/>
            <person name="Walker B."/>
            <person name="Young S.K."/>
            <person name="Zeng Q."/>
            <person name="Gargeya S."/>
            <person name="Fitzgerald M."/>
            <person name="Haas B."/>
            <person name="Abouelleil A."/>
            <person name="Allen A.W."/>
            <person name="Alvarado L."/>
            <person name="Arachchi H.M."/>
            <person name="Berlin A.M."/>
            <person name="Chapman S.B."/>
            <person name="Gainer-Dewar J."/>
            <person name="Goldberg J."/>
            <person name="Griggs A."/>
            <person name="Gujja S."/>
            <person name="Hansen M."/>
            <person name="Howarth C."/>
            <person name="Imamovic A."/>
            <person name="Ireland A."/>
            <person name="Larimer J."/>
            <person name="McCowan C."/>
            <person name="Murphy C."/>
            <person name="Pearson M."/>
            <person name="Poon T.W."/>
            <person name="Priest M."/>
            <person name="Roberts A."/>
            <person name="Saif S."/>
            <person name="Shea T."/>
            <person name="Sisk P."/>
            <person name="Sykes S."/>
            <person name="Wortman J."/>
            <person name="Nusbaum C."/>
            <person name="Birren B."/>
        </authorList>
    </citation>
    <scope>NUCLEOTIDE SEQUENCE [LARGE SCALE GENOMIC DNA]</scope>
    <source>
        <strain evidence="7 8">CBS 119918</strain>
    </source>
</reference>
<dbReference type="GeneID" id="25284825"/>
<dbReference type="GO" id="GO:0016020">
    <property type="term" value="C:membrane"/>
    <property type="evidence" value="ECO:0007669"/>
    <property type="project" value="UniProtKB-SubCell"/>
</dbReference>
<organism evidence="7 8">
    <name type="scientific">Exophiala aquamarina CBS 119918</name>
    <dbReference type="NCBI Taxonomy" id="1182545"/>
    <lineage>
        <taxon>Eukaryota</taxon>
        <taxon>Fungi</taxon>
        <taxon>Dikarya</taxon>
        <taxon>Ascomycota</taxon>
        <taxon>Pezizomycotina</taxon>
        <taxon>Eurotiomycetes</taxon>
        <taxon>Chaetothyriomycetidae</taxon>
        <taxon>Chaetothyriales</taxon>
        <taxon>Herpotrichiellaceae</taxon>
        <taxon>Exophiala</taxon>
    </lineage>
</organism>
<keyword evidence="4" id="KW-1133">Transmembrane helix</keyword>
<evidence type="ECO:0000256" key="5">
    <source>
        <dbReference type="ARBA" id="ARBA00023136"/>
    </source>
</evidence>
<proteinExistence type="inferred from homology"/>
<keyword evidence="8" id="KW-1185">Reference proteome</keyword>